<accession>A0A451BHT6</accession>
<dbReference type="EMBL" id="CAADFU010000018">
    <property type="protein sequence ID" value="VFK42566.1"/>
    <property type="molecule type" value="Genomic_DNA"/>
</dbReference>
<dbReference type="CDD" id="cd18687">
    <property type="entry name" value="PIN_VapC-like"/>
    <property type="match status" value="1"/>
</dbReference>
<dbReference type="EMBL" id="CAADHB010000003">
    <property type="protein sequence ID" value="VFK77852.1"/>
    <property type="molecule type" value="Genomic_DNA"/>
</dbReference>
<reference evidence="3" key="1">
    <citation type="submission" date="2019-02" db="EMBL/GenBank/DDBJ databases">
        <authorList>
            <person name="Gruber-Vodicka R. H."/>
            <person name="Seah K. B. B."/>
        </authorList>
    </citation>
    <scope>NUCLEOTIDE SEQUENCE</scope>
    <source>
        <strain evidence="3">BECK_S127</strain>
        <strain evidence="2">BECK_S1320</strain>
        <strain evidence="1">BECK_S1321</strain>
    </source>
</reference>
<dbReference type="SUPFAM" id="SSF88723">
    <property type="entry name" value="PIN domain-like"/>
    <property type="match status" value="1"/>
</dbReference>
<evidence type="ECO:0000313" key="1">
    <source>
        <dbReference type="EMBL" id="VFK37929.1"/>
    </source>
</evidence>
<name>A0A451BHT6_9GAMM</name>
<evidence type="ECO:0008006" key="4">
    <source>
        <dbReference type="Google" id="ProtNLM"/>
    </source>
</evidence>
<proteinExistence type="predicted"/>
<gene>
    <name evidence="3" type="ORF">BECKSD772D_GA0070982_10038</name>
    <name evidence="2" type="ORF">BECKSD772E_GA0070983_10189</name>
    <name evidence="1" type="ORF">BECKSD772F_GA0070984_10198</name>
</gene>
<organism evidence="3">
    <name type="scientific">Candidatus Kentrum sp. SD</name>
    <dbReference type="NCBI Taxonomy" id="2126332"/>
    <lineage>
        <taxon>Bacteria</taxon>
        <taxon>Pseudomonadati</taxon>
        <taxon>Pseudomonadota</taxon>
        <taxon>Gammaproteobacteria</taxon>
        <taxon>Candidatus Kentrum</taxon>
    </lineage>
</organism>
<dbReference type="InterPro" id="IPR029060">
    <property type="entry name" value="PIN-like_dom_sf"/>
</dbReference>
<dbReference type="AlphaFoldDB" id="A0A451BHT6"/>
<evidence type="ECO:0000313" key="3">
    <source>
        <dbReference type="EMBL" id="VFK77852.1"/>
    </source>
</evidence>
<dbReference type="EMBL" id="CAADFR010000019">
    <property type="protein sequence ID" value="VFK37929.1"/>
    <property type="molecule type" value="Genomic_DNA"/>
</dbReference>
<sequence>MAYISPYVVEEASAGDSQAASERIKALRDIPVLPIAPEIPDLAEFLLSSDGLPAKARLDALHIACAAYHRMDILLTWNCTHIANPSRLPIMRGLCCARGLQPT</sequence>
<evidence type="ECO:0000313" key="2">
    <source>
        <dbReference type="EMBL" id="VFK42566.1"/>
    </source>
</evidence>
<protein>
    <recommendedName>
        <fullName evidence="4">PIN domain-containing protein</fullName>
    </recommendedName>
</protein>